<evidence type="ECO:0000313" key="1">
    <source>
        <dbReference type="EMBL" id="CAB4655057.1"/>
    </source>
</evidence>
<evidence type="ECO:0000313" key="4">
    <source>
        <dbReference type="EMBL" id="CAB4821653.1"/>
    </source>
</evidence>
<accession>A0A6J7VAU4</accession>
<evidence type="ECO:0000313" key="6">
    <source>
        <dbReference type="EMBL" id="CAB4919249.1"/>
    </source>
</evidence>
<sequence>MRTIFTFDPVERFIAGTVGGPGERTFFLQARNGARVTSVVAEKAQVLAIAERIALLLRELKRLDPSFRIHSGPQEPVDELPLEQPILEEFRVGVIALTWVSDRQLISIELQGVTPGDVDNDELLDDDDENAPDILRVVLTPAQADAFAKRSLAVVNAGRLPCPFCGLPLDPRGHLCPRANGYRR</sequence>
<dbReference type="InterPro" id="IPR021441">
    <property type="entry name" value="DUF3090"/>
</dbReference>
<gene>
    <name evidence="1" type="ORF">UFOPK2254_00384</name>
    <name evidence="2" type="ORF">UFOPK2646_01114</name>
    <name evidence="3" type="ORF">UFOPK2907_01044</name>
    <name evidence="4" type="ORF">UFOPK3197_00238</name>
    <name evidence="5" type="ORF">UFOPK3241_00602</name>
    <name evidence="6" type="ORF">UFOPK3707_00258</name>
    <name evidence="7" type="ORF">UFOPK4265_00719</name>
    <name evidence="8" type="ORF">UFOPK4401_00808</name>
</gene>
<dbReference type="EMBL" id="CAFAZX010000025">
    <property type="protein sequence ID" value="CAB4842174.1"/>
    <property type="molecule type" value="Genomic_DNA"/>
</dbReference>
<organism evidence="8">
    <name type="scientific">freshwater metagenome</name>
    <dbReference type="NCBI Taxonomy" id="449393"/>
    <lineage>
        <taxon>unclassified sequences</taxon>
        <taxon>metagenomes</taxon>
        <taxon>ecological metagenomes</taxon>
    </lineage>
</organism>
<proteinExistence type="predicted"/>
<protein>
    <submittedName>
        <fullName evidence="8">Unannotated protein</fullName>
    </submittedName>
</protein>
<dbReference type="EMBL" id="CAFBRB010000080">
    <property type="protein sequence ID" value="CAB5075655.1"/>
    <property type="molecule type" value="Genomic_DNA"/>
</dbReference>
<name>A0A6J7VAU4_9ZZZZ</name>
<reference evidence="8" key="1">
    <citation type="submission" date="2020-05" db="EMBL/GenBank/DDBJ databases">
        <authorList>
            <person name="Chiriac C."/>
            <person name="Salcher M."/>
            <person name="Ghai R."/>
            <person name="Kavagutti S V."/>
        </authorList>
    </citation>
    <scope>NUCLEOTIDE SEQUENCE</scope>
</reference>
<dbReference type="EMBL" id="CAFBQK010000080">
    <property type="protein sequence ID" value="CAB5051238.1"/>
    <property type="molecule type" value="Genomic_DNA"/>
</dbReference>
<dbReference type="Pfam" id="PF11290">
    <property type="entry name" value="DUF3090"/>
    <property type="match status" value="1"/>
</dbReference>
<dbReference type="EMBL" id="CAEZYB010000159">
    <property type="protein sequence ID" value="CAB4713800.1"/>
    <property type="molecule type" value="Genomic_DNA"/>
</dbReference>
<dbReference type="EMBL" id="CAEZZR010000100">
    <property type="protein sequence ID" value="CAB4779174.1"/>
    <property type="molecule type" value="Genomic_DNA"/>
</dbReference>
<evidence type="ECO:0000313" key="2">
    <source>
        <dbReference type="EMBL" id="CAB4713800.1"/>
    </source>
</evidence>
<evidence type="ECO:0000313" key="5">
    <source>
        <dbReference type="EMBL" id="CAB4842174.1"/>
    </source>
</evidence>
<evidence type="ECO:0000313" key="3">
    <source>
        <dbReference type="EMBL" id="CAB4779174.1"/>
    </source>
</evidence>
<dbReference type="EMBL" id="CAFABI010000016">
    <property type="protein sequence ID" value="CAB4821653.1"/>
    <property type="molecule type" value="Genomic_DNA"/>
</dbReference>
<dbReference type="EMBL" id="CAFBMY010000024">
    <property type="protein sequence ID" value="CAB4919249.1"/>
    <property type="molecule type" value="Genomic_DNA"/>
</dbReference>
<evidence type="ECO:0000313" key="7">
    <source>
        <dbReference type="EMBL" id="CAB5051238.1"/>
    </source>
</evidence>
<dbReference type="EMBL" id="CAEZWO010000025">
    <property type="protein sequence ID" value="CAB4655057.1"/>
    <property type="molecule type" value="Genomic_DNA"/>
</dbReference>
<evidence type="ECO:0000313" key="8">
    <source>
        <dbReference type="EMBL" id="CAB5075655.1"/>
    </source>
</evidence>
<dbReference type="NCBIfam" id="TIGR03847">
    <property type="entry name" value="conserved hypothetical protein"/>
    <property type="match status" value="1"/>
</dbReference>
<dbReference type="AlphaFoldDB" id="A0A6J7VAU4"/>